<dbReference type="Pfam" id="PF03091">
    <property type="entry name" value="CutA1"/>
    <property type="match status" value="1"/>
</dbReference>
<dbReference type="GeneTree" id="ENSGT00390000017030"/>
<evidence type="ECO:0000256" key="1">
    <source>
        <dbReference type="ARBA" id="ARBA00010169"/>
    </source>
</evidence>
<reference evidence="3" key="1">
    <citation type="submission" date="2023-05" db="EMBL/GenBank/DDBJ databases">
        <title>High-quality long-read genome of Scophthalmus maximus.</title>
        <authorList>
            <person name="Lien S."/>
            <person name="Martinez P."/>
        </authorList>
    </citation>
    <scope>NUCLEOTIDE SEQUENCE [LARGE SCALE GENOMIC DNA]</scope>
</reference>
<reference evidence="3" key="2">
    <citation type="submission" date="2025-08" db="UniProtKB">
        <authorList>
            <consortium name="Ensembl"/>
        </authorList>
    </citation>
    <scope>IDENTIFICATION</scope>
</reference>
<comment type="similarity">
    <text evidence="1">Belongs to the CutA family.</text>
</comment>
<dbReference type="AlphaFoldDB" id="A0A8D3EF21"/>
<dbReference type="PANTHER" id="PTHR23419:SF2">
    <property type="entry name" value="CUTA DIVALENT CATION TOLERANCE HOMOLOG-LIKE"/>
    <property type="match status" value="1"/>
</dbReference>
<organism evidence="3 4">
    <name type="scientific">Scophthalmus maximus</name>
    <name type="common">Turbot</name>
    <name type="synonym">Psetta maxima</name>
    <dbReference type="NCBI Taxonomy" id="52904"/>
    <lineage>
        <taxon>Eukaryota</taxon>
        <taxon>Metazoa</taxon>
        <taxon>Chordata</taxon>
        <taxon>Craniata</taxon>
        <taxon>Vertebrata</taxon>
        <taxon>Euteleostomi</taxon>
        <taxon>Actinopterygii</taxon>
        <taxon>Neopterygii</taxon>
        <taxon>Teleostei</taxon>
        <taxon>Neoteleostei</taxon>
        <taxon>Acanthomorphata</taxon>
        <taxon>Carangaria</taxon>
        <taxon>Pleuronectiformes</taxon>
        <taxon>Pleuronectoidei</taxon>
        <taxon>Scophthalmidae</taxon>
        <taxon>Scophthalmus</taxon>
    </lineage>
</organism>
<gene>
    <name evidence="3" type="primary">zgc:63972</name>
</gene>
<comment type="subunit">
    <text evidence="2">Homotrimer.</text>
</comment>
<dbReference type="InterPro" id="IPR015867">
    <property type="entry name" value="N-reg_PII/ATP_PRibTrfase_C"/>
</dbReference>
<dbReference type="SUPFAM" id="SSF54913">
    <property type="entry name" value="GlnB-like"/>
    <property type="match status" value="1"/>
</dbReference>
<proteinExistence type="inferred from homology"/>
<dbReference type="InterPro" id="IPR004323">
    <property type="entry name" value="Ion_tolerance_CutA"/>
</dbReference>
<dbReference type="InterPro" id="IPR011322">
    <property type="entry name" value="N-reg_PII-like_a/b"/>
</dbReference>
<evidence type="ECO:0000313" key="4">
    <source>
        <dbReference type="Proteomes" id="UP000694558"/>
    </source>
</evidence>
<evidence type="ECO:0000256" key="2">
    <source>
        <dbReference type="ARBA" id="ARBA00011233"/>
    </source>
</evidence>
<dbReference type="Ensembl" id="ENSSMAT00000080953.1">
    <property type="protein sequence ID" value="ENSSMAP00000070380.1"/>
    <property type="gene ID" value="ENSSMAG00000010637.2"/>
</dbReference>
<dbReference type="PANTHER" id="PTHR23419">
    <property type="entry name" value="DIVALENT CATION TOLERANCE CUTA-RELATED"/>
    <property type="match status" value="1"/>
</dbReference>
<dbReference type="Gene3D" id="3.30.70.120">
    <property type="match status" value="1"/>
</dbReference>
<name>A0A8D3EF21_SCOMX</name>
<evidence type="ECO:0000313" key="3">
    <source>
        <dbReference type="Ensembl" id="ENSSMAP00000070380.1"/>
    </source>
</evidence>
<dbReference type="GO" id="GO:0005507">
    <property type="term" value="F:copper ion binding"/>
    <property type="evidence" value="ECO:0007669"/>
    <property type="project" value="TreeGrafter"/>
</dbReference>
<dbReference type="GO" id="GO:0010038">
    <property type="term" value="P:response to metal ion"/>
    <property type="evidence" value="ECO:0007669"/>
    <property type="project" value="InterPro"/>
</dbReference>
<dbReference type="Proteomes" id="UP000694558">
    <property type="component" value="Chromosome 16"/>
</dbReference>
<sequence>MQTVLLCREVGQIINCSLHPCQAKPSQAKPRPGYNHFSLLVLCVGVYPGLWSIGVRLHSAVTGSYVPGHHSVLLLNSPNEQVAKDIGRYGTVVSAHHTQVKRQRYYWKGEVQDASEILMVSLQREFILREVILESVHPYANPEVLSFPVEGGSLSYMKWMDEAIPDD</sequence>
<accession>A0A8D3EF21</accession>
<protein>
    <submittedName>
        <fullName evidence="3">Zgc:63972</fullName>
    </submittedName>
</protein>